<evidence type="ECO:0000256" key="9">
    <source>
        <dbReference type="ARBA" id="ARBA00022840"/>
    </source>
</evidence>
<keyword evidence="16" id="KW-1185">Reference proteome</keyword>
<protein>
    <recommendedName>
        <fullName evidence="14">ABC transporter domain-containing protein</fullName>
    </recommendedName>
</protein>
<dbReference type="eggNOG" id="COG1129">
    <property type="taxonomic scope" value="Bacteria"/>
</dbReference>
<comment type="caution">
    <text evidence="15">The sequence shown here is derived from an EMBL/GenBank/DDBJ whole genome shotgun (WGS) entry which is preliminary data.</text>
</comment>
<keyword evidence="6 13" id="KW-0812">Transmembrane</keyword>
<evidence type="ECO:0000256" key="12">
    <source>
        <dbReference type="ARBA" id="ARBA00023136"/>
    </source>
</evidence>
<dbReference type="GO" id="GO:0005886">
    <property type="term" value="C:plasma membrane"/>
    <property type="evidence" value="ECO:0007669"/>
    <property type="project" value="UniProtKB-SubCell"/>
</dbReference>
<sequence>KFQVFQTYFISGLLCGLAAIITIGRSGSAQPLAGNGLEFDVITAVVMGGVSLLGGVGTMAGIFLGALLLGVLTLGINMLDIPSYSNYVIKGIFVLVAVLSNEVTEIVKEAVQAGKDIRAVSDNDKVLEKMKKGTAHTLELQKIKKSFSGVPALKGVSLKIQSGKVHALLGENGAGKSTLIKILSGVYQKDEGQIEIDGLPVSIHSTADSRKLGISVIYQEFALVPELSIVQNIFLGKELRKGGIFLAMREMAQSTRKVVERLHFQYDVNKKVRNLSVSQQQMVEIAKAFSSNSWLVVMDEPTSAITEADKEKLFQIIREMKKQGLAVVYISHRMSEIFEIADEVTVLRDGEQVKTLPICETDENELTKLMVGREVKDIFNREHLEPGKVVLEVKNLKRNGVFEPISFQVRQGEVLGLSGLMGAGRTEIARCLFGMDAWDGGEIWLNGEQVQIHSPREALKKGICYVSEDRRGEGIIPLRGVRENICLSAMDQMCSHGYRKKDQERRLGQEYMEKFRIKAASQQQPIGNLSGGNQQKCCLAKMLACGPSLIILDEPTRGIDVGAKAEIHRLISDLVKQKIAVILISSELPEVIGASDRIIVLAEGRKTGEFTADEAGQEAIMERAMSFEV</sequence>
<keyword evidence="4" id="KW-1003">Cell membrane</keyword>
<evidence type="ECO:0000256" key="7">
    <source>
        <dbReference type="ARBA" id="ARBA00022737"/>
    </source>
</evidence>
<keyword evidence="12 13" id="KW-0472">Membrane</keyword>
<dbReference type="Proteomes" id="UP000003100">
    <property type="component" value="Unassembled WGS sequence"/>
</dbReference>
<evidence type="ECO:0000256" key="6">
    <source>
        <dbReference type="ARBA" id="ARBA00022692"/>
    </source>
</evidence>
<evidence type="ECO:0000256" key="3">
    <source>
        <dbReference type="ARBA" id="ARBA00022448"/>
    </source>
</evidence>
<dbReference type="PANTHER" id="PTHR43790">
    <property type="entry name" value="CARBOHYDRATE TRANSPORT ATP-BINDING PROTEIN MG119-RELATED"/>
    <property type="match status" value="1"/>
</dbReference>
<dbReference type="PATRIC" id="fig|476272.21.peg.2705"/>
<keyword evidence="3" id="KW-0813">Transport</keyword>
<feature type="non-terminal residue" evidence="15">
    <location>
        <position position="1"/>
    </location>
</feature>
<evidence type="ECO:0000256" key="4">
    <source>
        <dbReference type="ARBA" id="ARBA00022475"/>
    </source>
</evidence>
<reference evidence="15 16" key="1">
    <citation type="submission" date="2009-01" db="EMBL/GenBank/DDBJ databases">
        <authorList>
            <person name="Fulton L."/>
            <person name="Clifton S."/>
            <person name="Fulton B."/>
            <person name="Xu J."/>
            <person name="Minx P."/>
            <person name="Pepin K.H."/>
            <person name="Johnson M."/>
            <person name="Bhonagiri V."/>
            <person name="Nash W.E."/>
            <person name="Mardis E.R."/>
            <person name="Wilson R.K."/>
        </authorList>
    </citation>
    <scope>NUCLEOTIDE SEQUENCE [LARGE SCALE GENOMIC DNA]</scope>
    <source>
        <strain evidence="16">DSM 10507 / JCM 14656 / S5a33</strain>
    </source>
</reference>
<dbReference type="GO" id="GO:0005524">
    <property type="term" value="F:ATP binding"/>
    <property type="evidence" value="ECO:0007669"/>
    <property type="project" value="UniProtKB-KW"/>
</dbReference>
<dbReference type="AlphaFoldDB" id="C0CKI7"/>
<dbReference type="Pfam" id="PF02653">
    <property type="entry name" value="BPD_transp_2"/>
    <property type="match status" value="1"/>
</dbReference>
<evidence type="ECO:0000256" key="5">
    <source>
        <dbReference type="ARBA" id="ARBA00022597"/>
    </source>
</evidence>
<feature type="transmembrane region" description="Helical" evidence="13">
    <location>
        <begin position="44"/>
        <end position="72"/>
    </location>
</feature>
<dbReference type="HOGENOM" id="CLU_434483_0_0_9"/>
<dbReference type="CDD" id="cd03216">
    <property type="entry name" value="ABC_Carb_Monos_I"/>
    <property type="match status" value="1"/>
</dbReference>
<accession>C0CKI7</accession>
<dbReference type="InterPro" id="IPR027417">
    <property type="entry name" value="P-loop_NTPase"/>
</dbReference>
<evidence type="ECO:0000256" key="8">
    <source>
        <dbReference type="ARBA" id="ARBA00022741"/>
    </source>
</evidence>
<keyword evidence="8" id="KW-0547">Nucleotide-binding</keyword>
<dbReference type="InterPro" id="IPR003439">
    <property type="entry name" value="ABC_transporter-like_ATP-bd"/>
</dbReference>
<gene>
    <name evidence="15" type="ORF">RUMHYD_01357</name>
</gene>
<organism evidence="15 16">
    <name type="scientific">Blautia hydrogenotrophica (strain DSM 10507 / JCM 14656 / S5a33)</name>
    <name type="common">Ruminococcus hydrogenotrophicus</name>
    <dbReference type="NCBI Taxonomy" id="476272"/>
    <lineage>
        <taxon>Bacteria</taxon>
        <taxon>Bacillati</taxon>
        <taxon>Bacillota</taxon>
        <taxon>Clostridia</taxon>
        <taxon>Lachnospirales</taxon>
        <taxon>Lachnospiraceae</taxon>
        <taxon>Blautia</taxon>
    </lineage>
</organism>
<feature type="transmembrane region" description="Helical" evidence="13">
    <location>
        <begin position="84"/>
        <end position="100"/>
    </location>
</feature>
<keyword evidence="5" id="KW-0762">Sugar transport</keyword>
<dbReference type="InterPro" id="IPR050107">
    <property type="entry name" value="ABC_carbohydrate_import_ATPase"/>
</dbReference>
<dbReference type="GO" id="GO:0022857">
    <property type="term" value="F:transmembrane transporter activity"/>
    <property type="evidence" value="ECO:0007669"/>
    <property type="project" value="InterPro"/>
</dbReference>
<dbReference type="InterPro" id="IPR003593">
    <property type="entry name" value="AAA+_ATPase"/>
</dbReference>
<keyword evidence="7" id="KW-0677">Repeat</keyword>
<evidence type="ECO:0000256" key="1">
    <source>
        <dbReference type="ARBA" id="ARBA00004202"/>
    </source>
</evidence>
<feature type="domain" description="ABC transporter" evidence="14">
    <location>
        <begin position="138"/>
        <end position="374"/>
    </location>
</feature>
<dbReference type="InterPro" id="IPR001851">
    <property type="entry name" value="ABC_transp_permease"/>
</dbReference>
<dbReference type="PROSITE" id="PS50893">
    <property type="entry name" value="ABC_TRANSPORTER_2"/>
    <property type="match status" value="2"/>
</dbReference>
<dbReference type="RefSeq" id="WP_005947405.1">
    <property type="nucleotide sequence ID" value="NZ_GG657680.1"/>
</dbReference>
<feature type="transmembrane region" description="Helical" evidence="13">
    <location>
        <begin position="7"/>
        <end position="24"/>
    </location>
</feature>
<proteinExistence type="predicted"/>
<evidence type="ECO:0000256" key="2">
    <source>
        <dbReference type="ARBA" id="ARBA00004651"/>
    </source>
</evidence>
<evidence type="ECO:0000313" key="16">
    <source>
        <dbReference type="Proteomes" id="UP000003100"/>
    </source>
</evidence>
<feature type="domain" description="ABC transporter" evidence="14">
    <location>
        <begin position="373"/>
        <end position="628"/>
    </location>
</feature>
<keyword evidence="10" id="KW-1278">Translocase</keyword>
<evidence type="ECO:0000256" key="13">
    <source>
        <dbReference type="SAM" id="Phobius"/>
    </source>
</evidence>
<dbReference type="EMBL" id="ACBZ01000069">
    <property type="protein sequence ID" value="EEG49677.1"/>
    <property type="molecule type" value="Genomic_DNA"/>
</dbReference>
<dbReference type="Gene3D" id="3.40.50.300">
    <property type="entry name" value="P-loop containing nucleotide triphosphate hydrolases"/>
    <property type="match status" value="2"/>
</dbReference>
<dbReference type="GO" id="GO:0016887">
    <property type="term" value="F:ATP hydrolysis activity"/>
    <property type="evidence" value="ECO:0007669"/>
    <property type="project" value="InterPro"/>
</dbReference>
<comment type="subcellular location">
    <subcellularLocation>
        <location evidence="2">Cell membrane</location>
        <topology evidence="2">Multi-pass membrane protein</topology>
    </subcellularLocation>
    <subcellularLocation>
        <location evidence="1">Cell membrane</location>
        <topology evidence="1">Peripheral membrane protein</topology>
    </subcellularLocation>
</comment>
<evidence type="ECO:0000259" key="14">
    <source>
        <dbReference type="PROSITE" id="PS50893"/>
    </source>
</evidence>
<dbReference type="PANTHER" id="PTHR43790:SF3">
    <property type="entry name" value="D-ALLOSE IMPORT ATP-BINDING PROTEIN ALSA-RELATED"/>
    <property type="match status" value="1"/>
</dbReference>
<keyword evidence="11 13" id="KW-1133">Transmembrane helix</keyword>
<dbReference type="FunFam" id="3.40.50.300:FF:000127">
    <property type="entry name" value="Ribose import ATP-binding protein RbsA"/>
    <property type="match status" value="1"/>
</dbReference>
<dbReference type="SMART" id="SM00382">
    <property type="entry name" value="AAA"/>
    <property type="match status" value="2"/>
</dbReference>
<evidence type="ECO:0000313" key="15">
    <source>
        <dbReference type="EMBL" id="EEG49677.1"/>
    </source>
</evidence>
<evidence type="ECO:0000256" key="10">
    <source>
        <dbReference type="ARBA" id="ARBA00022967"/>
    </source>
</evidence>
<reference evidence="15 16" key="2">
    <citation type="submission" date="2009-02" db="EMBL/GenBank/DDBJ databases">
        <title>Draft genome sequence of Blautia hydrogenotrophica DSM 10507 (Ruminococcus hydrogenotrophicus DSM 10507).</title>
        <authorList>
            <person name="Sudarsanam P."/>
            <person name="Ley R."/>
            <person name="Guruge J."/>
            <person name="Turnbaugh P.J."/>
            <person name="Mahowald M."/>
            <person name="Liep D."/>
            <person name="Gordon J."/>
        </authorList>
    </citation>
    <scope>NUCLEOTIDE SEQUENCE [LARGE SCALE GENOMIC DNA]</scope>
    <source>
        <strain evidence="16">DSM 10507 / JCM 14656 / S5a33</strain>
    </source>
</reference>
<name>C0CKI7_BLAHS</name>
<dbReference type="SUPFAM" id="SSF52540">
    <property type="entry name" value="P-loop containing nucleoside triphosphate hydrolases"/>
    <property type="match status" value="2"/>
</dbReference>
<dbReference type="CDD" id="cd03215">
    <property type="entry name" value="ABC_Carb_Monos_II"/>
    <property type="match status" value="1"/>
</dbReference>
<evidence type="ECO:0000256" key="11">
    <source>
        <dbReference type="ARBA" id="ARBA00022989"/>
    </source>
</evidence>
<keyword evidence="9" id="KW-0067">ATP-binding</keyword>
<dbReference type="Pfam" id="PF00005">
    <property type="entry name" value="ABC_tran"/>
    <property type="match status" value="2"/>
</dbReference>